<feature type="domain" description="NAD-dependent epimerase/dehydratase" evidence="12">
    <location>
        <begin position="4"/>
        <end position="209"/>
    </location>
</feature>
<dbReference type="AlphaFoldDB" id="A0A0M0L8D1"/>
<proteinExistence type="inferred from homology"/>
<evidence type="ECO:0000259" key="12">
    <source>
        <dbReference type="Pfam" id="PF01370"/>
    </source>
</evidence>
<evidence type="ECO:0000256" key="7">
    <source>
        <dbReference type="ARBA" id="ARBA00023027"/>
    </source>
</evidence>
<keyword evidence="9" id="KW-0413">Isomerase</keyword>
<keyword evidence="7" id="KW-0520">NAD</keyword>
<dbReference type="InterPro" id="IPR001509">
    <property type="entry name" value="Epimerase_deHydtase"/>
</dbReference>
<evidence type="ECO:0000256" key="2">
    <source>
        <dbReference type="ARBA" id="ARBA00001911"/>
    </source>
</evidence>
<evidence type="ECO:0000256" key="8">
    <source>
        <dbReference type="ARBA" id="ARBA00023144"/>
    </source>
</evidence>
<gene>
    <name evidence="13" type="ORF">AMD00_21770</name>
</gene>
<dbReference type="SUPFAM" id="SSF51735">
    <property type="entry name" value="NAD(P)-binding Rossmann-fold domains"/>
    <property type="match status" value="1"/>
</dbReference>
<dbReference type="GO" id="GO:0006012">
    <property type="term" value="P:galactose metabolic process"/>
    <property type="evidence" value="ECO:0007669"/>
    <property type="project" value="UniProtKB-KW"/>
</dbReference>
<keyword evidence="8" id="KW-0119">Carbohydrate metabolism</keyword>
<evidence type="ECO:0000256" key="5">
    <source>
        <dbReference type="ARBA" id="ARBA00013189"/>
    </source>
</evidence>
<reference evidence="14" key="1">
    <citation type="submission" date="2015-08" db="EMBL/GenBank/DDBJ databases">
        <title>Fjat-10028 dsm 16317.</title>
        <authorList>
            <person name="Liu B."/>
            <person name="Wang J."/>
            <person name="Zhu Y."/>
            <person name="Liu G."/>
            <person name="Chen Q."/>
            <person name="Chen Z."/>
            <person name="Lan J."/>
            <person name="Che J."/>
            <person name="Ge C."/>
            <person name="Shi H."/>
            <person name="Pan Z."/>
            <person name="Liu X."/>
        </authorList>
    </citation>
    <scope>NUCLEOTIDE SEQUENCE [LARGE SCALE GENOMIC DNA]</scope>
    <source>
        <strain evidence="14">DSM 16317</strain>
    </source>
</reference>
<dbReference type="Proteomes" id="UP000036867">
    <property type="component" value="Unassembled WGS sequence"/>
</dbReference>
<keyword evidence="14" id="KW-1185">Reference proteome</keyword>
<sequence length="297" mass="33096">MKKILVLGGTRFFGKRLVELLVEDGHDVTIATRGNLANPFGDKVQQVTVDRLNAKALKSVVGNEQWDIVYDNICYSPDDAAVACAIFDKNVGHYIFTSTLSVYSADGVAKIEADFDPYTYPIQMGDQHAFSYSEGKRLSEAVFFQKATFPVTAVRFPIVIGEEDYTERLLFHVEHVKNEEEIGMVNTEARMSFISSDEAGSFLKWVGQEQVTGPINATLKGTYSLAEMLEIIEEQVGKKAIVSAVVEQENISPYNIPDSWYMETSKAESAGYTFATLDSSFPQLVHKLVQGIHHETR</sequence>
<dbReference type="InterPro" id="IPR036291">
    <property type="entry name" value="NAD(P)-bd_dom_sf"/>
</dbReference>
<dbReference type="OrthoDB" id="9809586at2"/>
<comment type="catalytic activity">
    <reaction evidence="1">
        <text>UDP-alpha-D-glucose = UDP-alpha-D-galactose</text>
        <dbReference type="Rhea" id="RHEA:22168"/>
        <dbReference type="ChEBI" id="CHEBI:58885"/>
        <dbReference type="ChEBI" id="CHEBI:66914"/>
        <dbReference type="EC" id="5.1.3.2"/>
    </reaction>
</comment>
<dbReference type="Pfam" id="PF01370">
    <property type="entry name" value="Epimerase"/>
    <property type="match status" value="1"/>
</dbReference>
<dbReference type="GO" id="GO:0003978">
    <property type="term" value="F:UDP-glucose 4-epimerase activity"/>
    <property type="evidence" value="ECO:0007669"/>
    <property type="project" value="UniProtKB-EC"/>
</dbReference>
<dbReference type="PANTHER" id="PTHR43725:SF47">
    <property type="entry name" value="UDP-GLUCOSE 4-EPIMERASE"/>
    <property type="match status" value="1"/>
</dbReference>
<dbReference type="PATRIC" id="fig|263475.3.peg.153"/>
<dbReference type="GO" id="GO:0005829">
    <property type="term" value="C:cytosol"/>
    <property type="evidence" value="ECO:0007669"/>
    <property type="project" value="TreeGrafter"/>
</dbReference>
<evidence type="ECO:0000256" key="3">
    <source>
        <dbReference type="ARBA" id="ARBA00004947"/>
    </source>
</evidence>
<evidence type="ECO:0000256" key="4">
    <source>
        <dbReference type="ARBA" id="ARBA00007637"/>
    </source>
</evidence>
<dbReference type="RefSeq" id="WP_053419101.1">
    <property type="nucleotide sequence ID" value="NZ_LILB01000009.1"/>
</dbReference>
<evidence type="ECO:0000256" key="6">
    <source>
        <dbReference type="ARBA" id="ARBA00018569"/>
    </source>
</evidence>
<evidence type="ECO:0000313" key="13">
    <source>
        <dbReference type="EMBL" id="KOO47294.1"/>
    </source>
</evidence>
<evidence type="ECO:0000256" key="1">
    <source>
        <dbReference type="ARBA" id="ARBA00000083"/>
    </source>
</evidence>
<name>A0A0M0L8D1_9BACL</name>
<evidence type="ECO:0000256" key="9">
    <source>
        <dbReference type="ARBA" id="ARBA00023235"/>
    </source>
</evidence>
<dbReference type="EMBL" id="LILB01000009">
    <property type="protein sequence ID" value="KOO47294.1"/>
    <property type="molecule type" value="Genomic_DNA"/>
</dbReference>
<comment type="cofactor">
    <cofactor evidence="2">
        <name>NAD(+)</name>
        <dbReference type="ChEBI" id="CHEBI:57540"/>
    </cofactor>
</comment>
<comment type="pathway">
    <text evidence="3">Carbohydrate metabolism; galactose metabolism.</text>
</comment>
<dbReference type="PANTHER" id="PTHR43725">
    <property type="entry name" value="UDP-GLUCOSE 4-EPIMERASE"/>
    <property type="match status" value="1"/>
</dbReference>
<evidence type="ECO:0000256" key="11">
    <source>
        <dbReference type="ARBA" id="ARBA00033067"/>
    </source>
</evidence>
<dbReference type="EC" id="5.1.3.2" evidence="5"/>
<accession>A0A0M0L8D1</accession>
<evidence type="ECO:0000256" key="10">
    <source>
        <dbReference type="ARBA" id="ARBA00031367"/>
    </source>
</evidence>
<organism evidence="13 14">
    <name type="scientific">Viridibacillus arvi</name>
    <dbReference type="NCBI Taxonomy" id="263475"/>
    <lineage>
        <taxon>Bacteria</taxon>
        <taxon>Bacillati</taxon>
        <taxon>Bacillota</taxon>
        <taxon>Bacilli</taxon>
        <taxon>Bacillales</taxon>
        <taxon>Caryophanaceae</taxon>
        <taxon>Viridibacillus</taxon>
    </lineage>
</organism>
<evidence type="ECO:0000313" key="14">
    <source>
        <dbReference type="Proteomes" id="UP000036867"/>
    </source>
</evidence>
<comment type="caution">
    <text evidence="13">The sequence shown here is derived from an EMBL/GenBank/DDBJ whole genome shotgun (WGS) entry which is preliminary data.</text>
</comment>
<dbReference type="GeneID" id="301138732"/>
<comment type="similarity">
    <text evidence="4">Belongs to the NAD(P)-dependent epimerase/dehydratase family.</text>
</comment>
<dbReference type="Gene3D" id="3.40.50.720">
    <property type="entry name" value="NAD(P)-binding Rossmann-like Domain"/>
    <property type="match status" value="1"/>
</dbReference>
<dbReference type="STRING" id="263475.AMD00_21770"/>
<protein>
    <recommendedName>
        <fullName evidence="6">UDP-glucose 4-epimerase</fullName>
        <ecNumber evidence="5">5.1.3.2</ecNumber>
    </recommendedName>
    <alternativeName>
        <fullName evidence="11">Galactowaldenase</fullName>
    </alternativeName>
    <alternativeName>
        <fullName evidence="10">UDP-galactose 4-epimerase</fullName>
    </alternativeName>
</protein>
<keyword evidence="8" id="KW-0299">Galactose metabolism</keyword>